<evidence type="ECO:0000313" key="4">
    <source>
        <dbReference type="Proteomes" id="UP000695562"/>
    </source>
</evidence>
<evidence type="ECO:0000313" key="3">
    <source>
        <dbReference type="EMBL" id="KAF2071734.1"/>
    </source>
</evidence>
<keyword evidence="2" id="KW-1133">Transmembrane helix</keyword>
<sequence>MGVGQAATEEQDVSKNEINNKTTEYFPNQSDYSHTYISNQPYRLFPYTNNSNNNNSNMNINSFGEYSPLVKDRDYPQETSIYIGDGLYTVSDQNINDSLNSYSRWGYLLCFTQMFVGGYLYLIGGIDNYLLLTTIAMMAHFFSVGLGIFSIKKKNTLLIVNYTVYATLILSITIAVFIISTISWQGEYPWWLFFIALLVINIQIFGIKYLISLIILLKDLQYRQNVTSQPIISNPTPILYSNPYIPPPPPQVVHPNQQQNNLYYFVPSYETINNNNNNNNNNIPSIPRNDLPGYPQQM</sequence>
<keyword evidence="2" id="KW-0472">Membrane</keyword>
<feature type="region of interest" description="Disordered" evidence="1">
    <location>
        <begin position="1"/>
        <end position="31"/>
    </location>
</feature>
<protein>
    <recommendedName>
        <fullName evidence="5">Transmembrane protein</fullName>
    </recommendedName>
</protein>
<keyword evidence="2" id="KW-0812">Transmembrane</keyword>
<keyword evidence="4" id="KW-1185">Reference proteome</keyword>
<evidence type="ECO:0008006" key="5">
    <source>
        <dbReference type="Google" id="ProtNLM"/>
    </source>
</evidence>
<evidence type="ECO:0000256" key="1">
    <source>
        <dbReference type="SAM" id="MobiDB-lite"/>
    </source>
</evidence>
<dbReference type="EMBL" id="AJWJ01000344">
    <property type="protein sequence ID" value="KAF2071734.1"/>
    <property type="molecule type" value="Genomic_DNA"/>
</dbReference>
<proteinExistence type="predicted"/>
<feature type="transmembrane region" description="Helical" evidence="2">
    <location>
        <begin position="163"/>
        <end position="184"/>
    </location>
</feature>
<name>A0A8J4PSL7_9MYCE</name>
<feature type="region of interest" description="Disordered" evidence="1">
    <location>
        <begin position="276"/>
        <end position="298"/>
    </location>
</feature>
<reference evidence="3" key="1">
    <citation type="submission" date="2020-01" db="EMBL/GenBank/DDBJ databases">
        <title>Development of genomics and gene disruption for Polysphondylium violaceum indicates a role for the polyketide synthase stlB in stalk morphogenesis.</title>
        <authorList>
            <person name="Narita B."/>
            <person name="Kawabe Y."/>
            <person name="Kin K."/>
            <person name="Saito T."/>
            <person name="Gibbs R."/>
            <person name="Kuspa A."/>
            <person name="Muzny D."/>
            <person name="Queller D."/>
            <person name="Richards S."/>
            <person name="Strassman J."/>
            <person name="Sucgang R."/>
            <person name="Worley K."/>
            <person name="Schaap P."/>
        </authorList>
    </citation>
    <scope>NUCLEOTIDE SEQUENCE</scope>
    <source>
        <strain evidence="3">QSvi11</strain>
    </source>
</reference>
<feature type="transmembrane region" description="Helical" evidence="2">
    <location>
        <begin position="129"/>
        <end position="151"/>
    </location>
</feature>
<gene>
    <name evidence="3" type="ORF">CYY_006958</name>
</gene>
<dbReference type="Proteomes" id="UP000695562">
    <property type="component" value="Unassembled WGS sequence"/>
</dbReference>
<feature type="compositionally biased region" description="Polar residues" evidence="1">
    <location>
        <begin position="16"/>
        <end position="31"/>
    </location>
</feature>
<feature type="transmembrane region" description="Helical" evidence="2">
    <location>
        <begin position="190"/>
        <end position="217"/>
    </location>
</feature>
<dbReference type="OrthoDB" id="20704at2759"/>
<dbReference type="AlphaFoldDB" id="A0A8J4PSL7"/>
<evidence type="ECO:0000256" key="2">
    <source>
        <dbReference type="SAM" id="Phobius"/>
    </source>
</evidence>
<organism evidence="3 4">
    <name type="scientific">Polysphondylium violaceum</name>
    <dbReference type="NCBI Taxonomy" id="133409"/>
    <lineage>
        <taxon>Eukaryota</taxon>
        <taxon>Amoebozoa</taxon>
        <taxon>Evosea</taxon>
        <taxon>Eumycetozoa</taxon>
        <taxon>Dictyostelia</taxon>
        <taxon>Dictyosteliales</taxon>
        <taxon>Dictyosteliaceae</taxon>
        <taxon>Polysphondylium</taxon>
    </lineage>
</organism>
<feature type="transmembrane region" description="Helical" evidence="2">
    <location>
        <begin position="105"/>
        <end position="123"/>
    </location>
</feature>
<comment type="caution">
    <text evidence="3">The sequence shown here is derived from an EMBL/GenBank/DDBJ whole genome shotgun (WGS) entry which is preliminary data.</text>
</comment>
<accession>A0A8J4PSL7</accession>